<keyword evidence="8" id="KW-0143">Chaperone</keyword>
<evidence type="ECO:0000256" key="4">
    <source>
        <dbReference type="ARBA" id="ARBA00015004"/>
    </source>
</evidence>
<dbReference type="SUPFAM" id="SSF54236">
    <property type="entry name" value="Ubiquitin-like"/>
    <property type="match status" value="1"/>
</dbReference>
<dbReference type="Pfam" id="PF01302">
    <property type="entry name" value="CAP_GLY"/>
    <property type="match status" value="1"/>
</dbReference>
<dbReference type="InterPro" id="IPR044640">
    <property type="entry name" value="RU2A"/>
</dbReference>
<dbReference type="SMART" id="SM00369">
    <property type="entry name" value="LRR_TYP"/>
    <property type="match status" value="5"/>
</dbReference>
<evidence type="ECO:0000256" key="3">
    <source>
        <dbReference type="ARBA" id="ARBA00006286"/>
    </source>
</evidence>
<dbReference type="OrthoDB" id="5273213at2759"/>
<proteinExistence type="inferred from homology"/>
<evidence type="ECO:0000256" key="8">
    <source>
        <dbReference type="ARBA" id="ARBA00023186"/>
    </source>
</evidence>
<evidence type="ECO:0000256" key="10">
    <source>
        <dbReference type="ARBA" id="ARBA00024196"/>
    </source>
</evidence>
<keyword evidence="14" id="KW-1185">Reference proteome</keyword>
<feature type="domain" description="CAP-Gly" evidence="12">
    <location>
        <begin position="128"/>
        <end position="172"/>
    </location>
</feature>
<dbReference type="InterPro" id="IPR032675">
    <property type="entry name" value="LRR_dom_sf"/>
</dbReference>
<dbReference type="InterPro" id="IPR044079">
    <property type="entry name" value="Ubl_TBCE"/>
</dbReference>
<keyword evidence="7" id="KW-0677">Repeat</keyword>
<evidence type="ECO:0000313" key="13">
    <source>
        <dbReference type="EMBL" id="GFS41027.1"/>
    </source>
</evidence>
<comment type="caution">
    <text evidence="13">The sequence shown here is derived from an EMBL/GenBank/DDBJ whole genome shotgun (WGS) entry which is preliminary data.</text>
</comment>
<dbReference type="PROSITE" id="PS51450">
    <property type="entry name" value="LRR"/>
    <property type="match status" value="2"/>
</dbReference>
<evidence type="ECO:0000256" key="5">
    <source>
        <dbReference type="ARBA" id="ARBA00022490"/>
    </source>
</evidence>
<comment type="subcellular location">
    <subcellularLocation>
        <location evidence="2">Cytoplasm</location>
    </subcellularLocation>
    <subcellularLocation>
        <location evidence="1">Nucleus</location>
    </subcellularLocation>
</comment>
<dbReference type="PROSITE" id="PS50245">
    <property type="entry name" value="CAP_GLY_2"/>
    <property type="match status" value="1"/>
</dbReference>
<dbReference type="PANTHER" id="PTHR10552">
    <property type="entry name" value="U2 SMALL NUCLEAR RIBONUCLEOPROTEIN A"/>
    <property type="match status" value="1"/>
</dbReference>
<dbReference type="Proteomes" id="UP000886998">
    <property type="component" value="Unassembled WGS sequence"/>
</dbReference>
<name>A0A8X6ID34_9ARAC</name>
<evidence type="ECO:0000256" key="1">
    <source>
        <dbReference type="ARBA" id="ARBA00004123"/>
    </source>
</evidence>
<reference evidence="13" key="1">
    <citation type="submission" date="2020-08" db="EMBL/GenBank/DDBJ databases">
        <title>Multicomponent nature underlies the extraordinary mechanical properties of spider dragline silk.</title>
        <authorList>
            <person name="Kono N."/>
            <person name="Nakamura H."/>
            <person name="Mori M."/>
            <person name="Yoshida Y."/>
            <person name="Ohtoshi R."/>
            <person name="Malay A.D."/>
            <person name="Moran D.A.P."/>
            <person name="Tomita M."/>
            <person name="Numata K."/>
            <person name="Arakawa K."/>
        </authorList>
    </citation>
    <scope>NUCLEOTIDE SEQUENCE</scope>
</reference>
<dbReference type="GO" id="GO:0000398">
    <property type="term" value="P:mRNA splicing, via spliceosome"/>
    <property type="evidence" value="ECO:0007669"/>
    <property type="project" value="InterPro"/>
</dbReference>
<sequence>MSFTKYLTKIEFTLSKEISAEYTKEAKHDELLSIKSQLTEKLSEPIEADKHIELQIKISEMAADISSCEEYKDRVIDLKTKLHRQIEILSDRQEIRTSEISIIMGASSVEIGYRIYCDGEYGTVLYVGQISGMDGTWLGIEWDNPSRGKHSGSHNNVAYFTTRIPNAGSFIKISKADFGIPCPNAIKIKYGKNEDAKKLSNLINLPQKSGPERHIEMIGMEKIMGKQSNFSQLTDVVLNGMNINGPGNGNELAELVPNIQNLDLSQNLLASWKDVNNIVKQLPHLSTLVLSKNRLQSVDDGESNQDIYQSLKMLVLNDMAYCWKEILQCSVTWPFIEELCVLDNEMSILETPSFPVFSKLKLLSLDNNPLKSWSEINKLGSLTNLEELHLDNTSLESIEFPDVSSTEKTNLFPNLKILFIRNNKLRKWHDISELNKLKNLKNLMVNNNPIIQSVNQETSRQLIIAKIQGLEMLNRTQIDRSERRGAELDYLKRYRREWVESCQNSTQPSQSFMSEHSTYLALLQKHGAPDENEIKVQSTLIKDNLICVKIFSPLMPDKPILTKKLPAEMTVGKLKALVQRIFKVAAHQVTLTRLFQDESQRTEMDNNLKELSFYSVSDQDKISVEW</sequence>
<dbReference type="GO" id="GO:0030620">
    <property type="term" value="F:U2 snRNA binding"/>
    <property type="evidence" value="ECO:0007669"/>
    <property type="project" value="InterPro"/>
</dbReference>
<dbReference type="SUPFAM" id="SSF52058">
    <property type="entry name" value="L domain-like"/>
    <property type="match status" value="1"/>
</dbReference>
<dbReference type="AlphaFoldDB" id="A0A8X6ID34"/>
<evidence type="ECO:0000256" key="7">
    <source>
        <dbReference type="ARBA" id="ARBA00022737"/>
    </source>
</evidence>
<dbReference type="GO" id="GO:0005737">
    <property type="term" value="C:cytoplasm"/>
    <property type="evidence" value="ECO:0007669"/>
    <property type="project" value="UniProtKB-SubCell"/>
</dbReference>
<dbReference type="CDD" id="cd17044">
    <property type="entry name" value="Ubl_TBCE"/>
    <property type="match status" value="1"/>
</dbReference>
<dbReference type="InterPro" id="IPR029071">
    <property type="entry name" value="Ubiquitin-like_domsf"/>
</dbReference>
<dbReference type="EMBL" id="BMAV01025371">
    <property type="protein sequence ID" value="GFS41027.1"/>
    <property type="molecule type" value="Genomic_DNA"/>
</dbReference>
<dbReference type="SMART" id="SM00365">
    <property type="entry name" value="LRR_SD22"/>
    <property type="match status" value="5"/>
</dbReference>
<dbReference type="Gene3D" id="3.80.10.10">
    <property type="entry name" value="Ribonuclease Inhibitor"/>
    <property type="match status" value="2"/>
</dbReference>
<evidence type="ECO:0000259" key="12">
    <source>
        <dbReference type="PROSITE" id="PS50245"/>
    </source>
</evidence>
<dbReference type="SUPFAM" id="SSF74924">
    <property type="entry name" value="Cap-Gly domain"/>
    <property type="match status" value="1"/>
</dbReference>
<dbReference type="PANTHER" id="PTHR10552:SF6">
    <property type="entry name" value="U2 SMALL NUCLEAR RIBONUCLEOPROTEIN A"/>
    <property type="match status" value="1"/>
</dbReference>
<evidence type="ECO:0000313" key="14">
    <source>
        <dbReference type="Proteomes" id="UP000886998"/>
    </source>
</evidence>
<dbReference type="SMART" id="SM01052">
    <property type="entry name" value="CAP_GLY"/>
    <property type="match status" value="1"/>
</dbReference>
<dbReference type="InterPro" id="IPR003591">
    <property type="entry name" value="Leu-rich_rpt_typical-subtyp"/>
</dbReference>
<dbReference type="Pfam" id="PF14560">
    <property type="entry name" value="Ubiquitin_2"/>
    <property type="match status" value="1"/>
</dbReference>
<comment type="similarity">
    <text evidence="10">Belongs to the U2 small nuclear ribonucleoprotein A family.</text>
</comment>
<comment type="similarity">
    <text evidence="3">Belongs to the TBCE family.</text>
</comment>
<evidence type="ECO:0000256" key="6">
    <source>
        <dbReference type="ARBA" id="ARBA00022614"/>
    </source>
</evidence>
<accession>A0A8X6ID34</accession>
<protein>
    <recommendedName>
        <fullName evidence="4">Tubulin-specific chaperone E</fullName>
    </recommendedName>
    <alternativeName>
        <fullName evidence="11">Tubulin-folding cofactor E</fullName>
    </alternativeName>
</protein>
<dbReference type="Gene3D" id="3.10.20.90">
    <property type="entry name" value="Phosphatidylinositol 3-kinase Catalytic Subunit, Chain A, domain 1"/>
    <property type="match status" value="1"/>
</dbReference>
<evidence type="ECO:0000256" key="11">
    <source>
        <dbReference type="ARBA" id="ARBA00030180"/>
    </source>
</evidence>
<organism evidence="13 14">
    <name type="scientific">Trichonephila inaurata madagascariensis</name>
    <dbReference type="NCBI Taxonomy" id="2747483"/>
    <lineage>
        <taxon>Eukaryota</taxon>
        <taxon>Metazoa</taxon>
        <taxon>Ecdysozoa</taxon>
        <taxon>Arthropoda</taxon>
        <taxon>Chelicerata</taxon>
        <taxon>Arachnida</taxon>
        <taxon>Araneae</taxon>
        <taxon>Araneomorphae</taxon>
        <taxon>Entelegynae</taxon>
        <taxon>Araneoidea</taxon>
        <taxon>Nephilidae</taxon>
        <taxon>Trichonephila</taxon>
        <taxon>Trichonephila inaurata</taxon>
    </lineage>
</organism>
<keyword evidence="6" id="KW-0433">Leucine-rich repeat</keyword>
<gene>
    <name evidence="13" type="primary">TBCE</name>
    <name evidence="13" type="ORF">TNIN_67481</name>
</gene>
<evidence type="ECO:0000256" key="9">
    <source>
        <dbReference type="ARBA" id="ARBA00023242"/>
    </source>
</evidence>
<dbReference type="Gene3D" id="2.30.30.190">
    <property type="entry name" value="CAP Gly-rich-like domain"/>
    <property type="match status" value="1"/>
</dbReference>
<keyword evidence="9" id="KW-0539">Nucleus</keyword>
<dbReference type="InterPro" id="IPR000938">
    <property type="entry name" value="CAP-Gly_domain"/>
</dbReference>
<dbReference type="InterPro" id="IPR001611">
    <property type="entry name" value="Leu-rich_rpt"/>
</dbReference>
<evidence type="ECO:0000256" key="2">
    <source>
        <dbReference type="ARBA" id="ARBA00004496"/>
    </source>
</evidence>
<keyword evidence="5" id="KW-0963">Cytoplasm</keyword>
<dbReference type="InterPro" id="IPR036859">
    <property type="entry name" value="CAP-Gly_dom_sf"/>
</dbReference>
<dbReference type="GO" id="GO:0005634">
    <property type="term" value="C:nucleus"/>
    <property type="evidence" value="ECO:0007669"/>
    <property type="project" value="UniProtKB-SubCell"/>
</dbReference>
<dbReference type="InterPro" id="IPR000626">
    <property type="entry name" value="Ubiquitin-like_dom"/>
</dbReference>